<dbReference type="EMBL" id="JACEHE010000053">
    <property type="protein sequence ID" value="MBA2951736.1"/>
    <property type="molecule type" value="Genomic_DNA"/>
</dbReference>
<reference evidence="1 2" key="1">
    <citation type="submission" date="2020-07" db="EMBL/GenBank/DDBJ databases">
        <title>Streptomyces isolated from Indian soil.</title>
        <authorList>
            <person name="Mandal S."/>
            <person name="Maiti P.K."/>
        </authorList>
    </citation>
    <scope>NUCLEOTIDE SEQUENCE [LARGE SCALE GENOMIC DNA]</scope>
    <source>
        <strain evidence="1 2">PSKA28</strain>
    </source>
</reference>
<evidence type="ECO:0000313" key="1">
    <source>
        <dbReference type="EMBL" id="MBA2951736.1"/>
    </source>
</evidence>
<protein>
    <submittedName>
        <fullName evidence="1">DUF5133 domain-containing protein</fullName>
    </submittedName>
</protein>
<comment type="caution">
    <text evidence="1">The sequence shown here is derived from an EMBL/GenBank/DDBJ whole genome shotgun (WGS) entry which is preliminary data.</text>
</comment>
<gene>
    <name evidence="1" type="ORF">H1D24_39765</name>
</gene>
<evidence type="ECO:0000313" key="2">
    <source>
        <dbReference type="Proteomes" id="UP000545761"/>
    </source>
</evidence>
<dbReference type="InterPro" id="IPR033457">
    <property type="entry name" value="DUF5133"/>
</dbReference>
<dbReference type="AlphaFoldDB" id="A0A7W0DUW9"/>
<name>A0A7W0DUW9_9ACTN</name>
<sequence>MPLIDFHVLRELVAEHDRLTAGLLLASGTPEGRRRLEDLQYTVCVYTGVRDPQRALTHARRLLADRARRAEA</sequence>
<organism evidence="1 2">
    <name type="scientific">Streptomyces himalayensis subsp. himalayensis</name>
    <dbReference type="NCBI Taxonomy" id="2756131"/>
    <lineage>
        <taxon>Bacteria</taxon>
        <taxon>Bacillati</taxon>
        <taxon>Actinomycetota</taxon>
        <taxon>Actinomycetes</taxon>
        <taxon>Kitasatosporales</taxon>
        <taxon>Streptomycetaceae</taxon>
        <taxon>Streptomyces</taxon>
        <taxon>Streptomyces himalayensis</taxon>
    </lineage>
</organism>
<dbReference type="RefSeq" id="WP_181662646.1">
    <property type="nucleotide sequence ID" value="NZ_JACEHE010000053.1"/>
</dbReference>
<accession>A0A7W0DUW9</accession>
<dbReference type="Proteomes" id="UP000545761">
    <property type="component" value="Unassembled WGS sequence"/>
</dbReference>
<dbReference type="Pfam" id="PF17196">
    <property type="entry name" value="DUF5133"/>
    <property type="match status" value="1"/>
</dbReference>
<proteinExistence type="predicted"/>